<dbReference type="STRING" id="1220583.GOACH_07_00060"/>
<dbReference type="RefSeq" id="WP_005174213.1">
    <property type="nucleotide sequence ID" value="NZ_BANR01000007.1"/>
</dbReference>
<name>L7KLX9_9ACTN</name>
<dbReference type="Proteomes" id="UP000010988">
    <property type="component" value="Unassembled WGS sequence"/>
</dbReference>
<reference evidence="4 5" key="1">
    <citation type="submission" date="2012-12" db="EMBL/GenBank/DDBJ databases">
        <title>Whole genome shotgun sequence of Gordonia aichiensis NBRC 108223.</title>
        <authorList>
            <person name="Isaki-Nakamura S."/>
            <person name="Hosoyama A."/>
            <person name="Tsuchikane K."/>
            <person name="Ando Y."/>
            <person name="Baba S."/>
            <person name="Ohji S."/>
            <person name="Hamada M."/>
            <person name="Tamura T."/>
            <person name="Yamazoe A."/>
            <person name="Yamazaki S."/>
            <person name="Fujita N."/>
        </authorList>
    </citation>
    <scope>NUCLEOTIDE SEQUENCE [LARGE SCALE GENOMIC DNA]</scope>
    <source>
        <strain evidence="4 5">NBRC 108223</strain>
    </source>
</reference>
<dbReference type="GO" id="GO:0003677">
    <property type="term" value="F:DNA binding"/>
    <property type="evidence" value="ECO:0007669"/>
    <property type="project" value="InterPro"/>
</dbReference>
<evidence type="ECO:0000256" key="2">
    <source>
        <dbReference type="ARBA" id="ARBA00022705"/>
    </source>
</evidence>
<keyword evidence="5" id="KW-1185">Reference proteome</keyword>
<feature type="compositionally biased region" description="Polar residues" evidence="3">
    <location>
        <begin position="1"/>
        <end position="10"/>
    </location>
</feature>
<dbReference type="InterPro" id="IPR000989">
    <property type="entry name" value="Rep"/>
</dbReference>
<evidence type="ECO:0000256" key="1">
    <source>
        <dbReference type="ARBA" id="ARBA00008909"/>
    </source>
</evidence>
<dbReference type="AlphaFoldDB" id="L7KLX9"/>
<gene>
    <name evidence="4" type="ORF">GOACH_07_00060</name>
</gene>
<evidence type="ECO:0000313" key="5">
    <source>
        <dbReference type="Proteomes" id="UP000010988"/>
    </source>
</evidence>
<feature type="compositionally biased region" description="Gly residues" evidence="3">
    <location>
        <begin position="68"/>
        <end position="93"/>
    </location>
</feature>
<sequence>MRSIPTTSVSAHEPRKNNSSGNRSPEGSGGSAGCFEPALPGMELAGAGAGGGRTAGTQDRSREAGSGSADGGVPGGWGPDGRAGAGGREGQGRSGSREAGSGGSAGNRSVQRNGRVDLGTKRGQRFRGSDRNHNGNARSRRRARAEARDERGKGRATARRITTLDRVRKCGTPFPHGAAFKVGSAGNVSVAGLSTCGSVWACPVCAHRIAVKRAMDLGRGIARWVSAGNSVVMVTFTVRHDRDDALEDVWNALMTAQRRVVSGRAWKRDQADFAIAGYHRTTECTLSWENGWHVHFHVLYFIEQRLLTAIERASLKVRLFERWTAGLRRAGFDAGWEHGIDVRAMKLENLAAHEGDIEKAMLENPSLADYLAKSGARSAAQLADGRRLALEALAHTGKTSQGGYTPFALLGMVRELEDMMSMNAKLGVASSAKLRKMWGWAKAHWEEWETFSLNRRQVTMSREDKRTGKKGLVKLLKLKDADVDDDVLAQDASVDDAEVVAVMPAESVRKLISGGKCVESLGAVLEAQGMSALQLTCTTLGVELLTDDAALGLWEFEEQRMRYLERKP</sequence>
<dbReference type="eggNOG" id="ENOG5032TNH">
    <property type="taxonomic scope" value="Bacteria"/>
</dbReference>
<comment type="similarity">
    <text evidence="1">Belongs to the Gram-positive plasmids replication protein type 1 family.</text>
</comment>
<comment type="caution">
    <text evidence="4">The sequence shown here is derived from an EMBL/GenBank/DDBJ whole genome shotgun (WGS) entry which is preliminary data.</text>
</comment>
<feature type="compositionally biased region" description="Basic and acidic residues" evidence="3">
    <location>
        <begin position="144"/>
        <end position="153"/>
    </location>
</feature>
<organism evidence="4 5">
    <name type="scientific">Gordonia aichiensis NBRC 108223</name>
    <dbReference type="NCBI Taxonomy" id="1220583"/>
    <lineage>
        <taxon>Bacteria</taxon>
        <taxon>Bacillati</taxon>
        <taxon>Actinomycetota</taxon>
        <taxon>Actinomycetes</taxon>
        <taxon>Mycobacteriales</taxon>
        <taxon>Gordoniaceae</taxon>
        <taxon>Gordonia</taxon>
    </lineage>
</organism>
<accession>L7KLX9</accession>
<protein>
    <submittedName>
        <fullName evidence="4">Putative replication protein</fullName>
    </submittedName>
</protein>
<evidence type="ECO:0000256" key="3">
    <source>
        <dbReference type="SAM" id="MobiDB-lite"/>
    </source>
</evidence>
<proteinExistence type="inferred from homology"/>
<keyword evidence="2" id="KW-0235">DNA replication</keyword>
<dbReference type="EMBL" id="BANR01000007">
    <property type="protein sequence ID" value="GAC48723.1"/>
    <property type="molecule type" value="Genomic_DNA"/>
</dbReference>
<dbReference type="Pfam" id="PF01446">
    <property type="entry name" value="Rep_1"/>
    <property type="match status" value="1"/>
</dbReference>
<feature type="region of interest" description="Disordered" evidence="3">
    <location>
        <begin position="1"/>
        <end position="156"/>
    </location>
</feature>
<dbReference type="GO" id="GO:0006260">
    <property type="term" value="P:DNA replication"/>
    <property type="evidence" value="ECO:0007669"/>
    <property type="project" value="UniProtKB-KW"/>
</dbReference>
<evidence type="ECO:0000313" key="4">
    <source>
        <dbReference type="EMBL" id="GAC48723.1"/>
    </source>
</evidence>